<comment type="caution">
    <text evidence="2">The sequence shown here is derived from an EMBL/GenBank/DDBJ whole genome shotgun (WGS) entry which is preliminary data.</text>
</comment>
<keyword evidence="1" id="KW-0812">Transmembrane</keyword>
<keyword evidence="1" id="KW-1133">Transmembrane helix</keyword>
<feature type="transmembrane region" description="Helical" evidence="1">
    <location>
        <begin position="26"/>
        <end position="47"/>
    </location>
</feature>
<dbReference type="OrthoDB" id="7872651at2"/>
<dbReference type="AlphaFoldDB" id="A0A0D1EF88"/>
<proteinExistence type="predicted"/>
<evidence type="ECO:0000256" key="1">
    <source>
        <dbReference type="SAM" id="Phobius"/>
    </source>
</evidence>
<dbReference type="STRING" id="935700.jaqu_38650"/>
<keyword evidence="1" id="KW-0472">Membrane</keyword>
<protein>
    <submittedName>
        <fullName evidence="2">Uncharacterized protein</fullName>
    </submittedName>
</protein>
<evidence type="ECO:0000313" key="3">
    <source>
        <dbReference type="Proteomes" id="UP000032232"/>
    </source>
</evidence>
<dbReference type="InterPro" id="IPR045519">
    <property type="entry name" value="DUF6476"/>
</dbReference>
<dbReference type="Proteomes" id="UP000032232">
    <property type="component" value="Unassembled WGS sequence"/>
</dbReference>
<sequence length="103" mass="11159">MRKVIVSDIQPPELPEPANLRFLRRLVTTLTAVMIVGLITVVTLLVIRLQAPTVTVPDALVLPDGASPLAVTRTPSLWIVTTTDGRVFAFAPDGTDLREIAMD</sequence>
<name>A0A0D1EF88_9RHOB</name>
<keyword evidence="3" id="KW-1185">Reference proteome</keyword>
<reference evidence="2 3" key="1">
    <citation type="submission" date="2015-02" db="EMBL/GenBank/DDBJ databases">
        <title>Genome Sequence of Jannaschia aquimarina DSM28248, a member of the Roseobacter clade.</title>
        <authorList>
            <person name="Voget S."/>
            <person name="Daniel R."/>
        </authorList>
    </citation>
    <scope>NUCLEOTIDE SEQUENCE [LARGE SCALE GENOMIC DNA]</scope>
    <source>
        <strain evidence="2 3">GSW-M26</strain>
    </source>
</reference>
<evidence type="ECO:0000313" key="2">
    <source>
        <dbReference type="EMBL" id="KIT14575.1"/>
    </source>
</evidence>
<dbReference type="Pfam" id="PF20082">
    <property type="entry name" value="DUF6476"/>
    <property type="match status" value="1"/>
</dbReference>
<accession>A0A0D1EF88</accession>
<dbReference type="PATRIC" id="fig|935700.4.peg.3981"/>
<organism evidence="2 3">
    <name type="scientific">Jannaschia aquimarina</name>
    <dbReference type="NCBI Taxonomy" id="935700"/>
    <lineage>
        <taxon>Bacteria</taxon>
        <taxon>Pseudomonadati</taxon>
        <taxon>Pseudomonadota</taxon>
        <taxon>Alphaproteobacteria</taxon>
        <taxon>Rhodobacterales</taxon>
        <taxon>Roseobacteraceae</taxon>
        <taxon>Jannaschia</taxon>
    </lineage>
</organism>
<dbReference type="EMBL" id="JYFE01000074">
    <property type="protein sequence ID" value="KIT14575.1"/>
    <property type="molecule type" value="Genomic_DNA"/>
</dbReference>
<gene>
    <name evidence="2" type="ORF">jaqu_38650</name>
</gene>